<sequence>MVMSSSDNVMATPLVSTTLRTTGLWLLTVLLALSCDRVSCDSLRDAYRQVKNDILSHPYAVDKIPPQVDASGNIDISLGFSPQEILSVNEVEMTVTIAATLSIYWIEPSFTWDASNNSIVTVSVSTEDIWTPTLLNILSISSDDLVISMPPFVRIYNTGQIQTLNMVTMTVSCSFDMEWFPFDEQTCSFPFLPFNAESANVNTVSVQGSQIFLGSPDRSTRADWTWESVTPVQTSSGVMISGGAPKNYSFVNFEVVMKRRSTTFYITNLIFPVGATAILTLGVFLIPAASGEKISYLISIFISTTVFLSSLSNTMSKGQGNICRFNAFIVAVTVDIILATAASMFVLHRYAWEQEQEQKQQQEHEHAQGQAEEEMTSLQYEKTKGNDSILHSDPTSRSPDHAQRRKFSIANSIKNPNKVQAFLSSSVPAPPGQPTPDVFLRSAVPTGPHSPQRSARLGIGRKGVTRFWNRGYRLTSSQLDWMFLFLFTTSTIVVLICIMHG</sequence>
<dbReference type="OrthoDB" id="6152746at2759"/>
<evidence type="ECO:0000256" key="1">
    <source>
        <dbReference type="ARBA" id="ARBA00004141"/>
    </source>
</evidence>
<proteinExistence type="predicted"/>
<dbReference type="InterPro" id="IPR036719">
    <property type="entry name" value="Neuro-gated_channel_TM_sf"/>
</dbReference>
<evidence type="ECO:0000256" key="2">
    <source>
        <dbReference type="ARBA" id="ARBA00022692"/>
    </source>
</evidence>
<dbReference type="Gene3D" id="1.20.58.390">
    <property type="entry name" value="Neurotransmitter-gated ion-channel transmembrane domain"/>
    <property type="match status" value="1"/>
</dbReference>
<dbReference type="STRING" id="188477.A0A433SMH7"/>
<feature type="region of interest" description="Disordered" evidence="5">
    <location>
        <begin position="385"/>
        <end position="404"/>
    </location>
</feature>
<comment type="caution">
    <text evidence="8">The sequence shown here is derived from an EMBL/GenBank/DDBJ whole genome shotgun (WGS) entry which is preliminary data.</text>
</comment>
<dbReference type="InterPro" id="IPR006202">
    <property type="entry name" value="Neur_chan_lig-bd"/>
</dbReference>
<dbReference type="CDD" id="cd18989">
    <property type="entry name" value="LGIC_ECD_cation"/>
    <property type="match status" value="1"/>
</dbReference>
<feature type="transmembrane region" description="Helical" evidence="6">
    <location>
        <begin position="265"/>
        <end position="288"/>
    </location>
</feature>
<gene>
    <name evidence="8" type="ORF">EGW08_021877</name>
</gene>
<keyword evidence="4 6" id="KW-0472">Membrane</keyword>
<dbReference type="GO" id="GO:0004888">
    <property type="term" value="F:transmembrane signaling receptor activity"/>
    <property type="evidence" value="ECO:0007669"/>
    <property type="project" value="InterPro"/>
</dbReference>
<organism evidence="8 9">
    <name type="scientific">Elysia chlorotica</name>
    <name type="common">Eastern emerald elysia</name>
    <name type="synonym">Sea slug</name>
    <dbReference type="NCBI Taxonomy" id="188477"/>
    <lineage>
        <taxon>Eukaryota</taxon>
        <taxon>Metazoa</taxon>
        <taxon>Spiralia</taxon>
        <taxon>Lophotrochozoa</taxon>
        <taxon>Mollusca</taxon>
        <taxon>Gastropoda</taxon>
        <taxon>Heterobranchia</taxon>
        <taxon>Euthyneura</taxon>
        <taxon>Panpulmonata</taxon>
        <taxon>Sacoglossa</taxon>
        <taxon>Placobranchoidea</taxon>
        <taxon>Plakobranchidae</taxon>
        <taxon>Elysia</taxon>
    </lineage>
</organism>
<evidence type="ECO:0000259" key="7">
    <source>
        <dbReference type="Pfam" id="PF02931"/>
    </source>
</evidence>
<dbReference type="CDD" id="cd19051">
    <property type="entry name" value="LGIC_TM_cation"/>
    <property type="match status" value="1"/>
</dbReference>
<reference evidence="8 9" key="1">
    <citation type="submission" date="2019-01" db="EMBL/GenBank/DDBJ databases">
        <title>A draft genome assembly of the solar-powered sea slug Elysia chlorotica.</title>
        <authorList>
            <person name="Cai H."/>
            <person name="Li Q."/>
            <person name="Fang X."/>
            <person name="Li J."/>
            <person name="Curtis N.E."/>
            <person name="Altenburger A."/>
            <person name="Shibata T."/>
            <person name="Feng M."/>
            <person name="Maeda T."/>
            <person name="Schwartz J.A."/>
            <person name="Shigenobu S."/>
            <person name="Lundholm N."/>
            <person name="Nishiyama T."/>
            <person name="Yang H."/>
            <person name="Hasebe M."/>
            <person name="Li S."/>
            <person name="Pierce S.K."/>
            <person name="Wang J."/>
        </authorList>
    </citation>
    <scope>NUCLEOTIDE SEQUENCE [LARGE SCALE GENOMIC DNA]</scope>
    <source>
        <strain evidence="8">EC2010</strain>
        <tissue evidence="8">Whole organism of an adult</tissue>
    </source>
</reference>
<evidence type="ECO:0000256" key="3">
    <source>
        <dbReference type="ARBA" id="ARBA00022989"/>
    </source>
</evidence>
<dbReference type="AlphaFoldDB" id="A0A433SMH7"/>
<evidence type="ECO:0000256" key="6">
    <source>
        <dbReference type="SAM" id="Phobius"/>
    </source>
</evidence>
<dbReference type="GO" id="GO:0016020">
    <property type="term" value="C:membrane"/>
    <property type="evidence" value="ECO:0007669"/>
    <property type="project" value="UniProtKB-SubCell"/>
</dbReference>
<evidence type="ECO:0000313" key="8">
    <source>
        <dbReference type="EMBL" id="RUS70363.1"/>
    </source>
</evidence>
<protein>
    <recommendedName>
        <fullName evidence="7">Neurotransmitter-gated ion-channel ligand-binding domain-containing protein</fullName>
    </recommendedName>
</protein>
<dbReference type="Pfam" id="PF02931">
    <property type="entry name" value="Neur_chan_LBD"/>
    <property type="match status" value="1"/>
</dbReference>
<dbReference type="GO" id="GO:0005230">
    <property type="term" value="F:extracellular ligand-gated monoatomic ion channel activity"/>
    <property type="evidence" value="ECO:0007669"/>
    <property type="project" value="InterPro"/>
</dbReference>
<dbReference type="InterPro" id="IPR018000">
    <property type="entry name" value="Neurotransmitter_ion_chnl_CS"/>
</dbReference>
<feature type="transmembrane region" description="Helical" evidence="6">
    <location>
        <begin position="481"/>
        <end position="499"/>
    </location>
</feature>
<dbReference type="PANTHER" id="PTHR18945">
    <property type="entry name" value="NEUROTRANSMITTER GATED ION CHANNEL"/>
    <property type="match status" value="1"/>
</dbReference>
<accession>A0A433SMH7</accession>
<dbReference type="SUPFAM" id="SSF90112">
    <property type="entry name" value="Neurotransmitter-gated ion-channel transmembrane pore"/>
    <property type="match status" value="1"/>
</dbReference>
<dbReference type="Gene3D" id="2.70.170.10">
    <property type="entry name" value="Neurotransmitter-gated ion-channel ligand-binding domain"/>
    <property type="match status" value="1"/>
</dbReference>
<name>A0A433SMH7_ELYCH</name>
<keyword evidence="3 6" id="KW-1133">Transmembrane helix</keyword>
<feature type="domain" description="Neurotransmitter-gated ion-channel ligand-binding" evidence="7">
    <location>
        <begin position="51"/>
        <end position="260"/>
    </location>
</feature>
<dbReference type="InterPro" id="IPR036734">
    <property type="entry name" value="Neur_chan_lig-bd_sf"/>
</dbReference>
<dbReference type="PROSITE" id="PS00236">
    <property type="entry name" value="NEUROTR_ION_CHANNEL"/>
    <property type="match status" value="1"/>
</dbReference>
<evidence type="ECO:0000256" key="4">
    <source>
        <dbReference type="ARBA" id="ARBA00023136"/>
    </source>
</evidence>
<dbReference type="SUPFAM" id="SSF63712">
    <property type="entry name" value="Nicotinic receptor ligand binding domain-like"/>
    <property type="match status" value="1"/>
</dbReference>
<dbReference type="EMBL" id="RQTK01001426">
    <property type="protein sequence ID" value="RUS70363.1"/>
    <property type="molecule type" value="Genomic_DNA"/>
</dbReference>
<feature type="transmembrane region" description="Helical" evidence="6">
    <location>
        <begin position="294"/>
        <end position="313"/>
    </location>
</feature>
<keyword evidence="2 6" id="KW-0812">Transmembrane</keyword>
<dbReference type="InterPro" id="IPR006201">
    <property type="entry name" value="Neur_channel"/>
</dbReference>
<dbReference type="Proteomes" id="UP000271974">
    <property type="component" value="Unassembled WGS sequence"/>
</dbReference>
<keyword evidence="9" id="KW-1185">Reference proteome</keyword>
<evidence type="ECO:0000256" key="5">
    <source>
        <dbReference type="SAM" id="MobiDB-lite"/>
    </source>
</evidence>
<evidence type="ECO:0000313" key="9">
    <source>
        <dbReference type="Proteomes" id="UP000271974"/>
    </source>
</evidence>
<comment type="subcellular location">
    <subcellularLocation>
        <location evidence="1">Membrane</location>
        <topology evidence="1">Multi-pass membrane protein</topology>
    </subcellularLocation>
</comment>
<feature type="transmembrane region" description="Helical" evidence="6">
    <location>
        <begin position="325"/>
        <end position="347"/>
    </location>
</feature>
<dbReference type="InterPro" id="IPR038050">
    <property type="entry name" value="Neuro_actylchol_rec"/>
</dbReference>